<dbReference type="InterPro" id="IPR050523">
    <property type="entry name" value="AKR_Detox_Biosynth"/>
</dbReference>
<evidence type="ECO:0000313" key="4">
    <source>
        <dbReference type="Proteomes" id="UP000317893"/>
    </source>
</evidence>
<dbReference type="InterPro" id="IPR023210">
    <property type="entry name" value="NADP_OxRdtase_dom"/>
</dbReference>
<dbReference type="OrthoDB" id="9768793at2"/>
<dbReference type="InterPro" id="IPR036812">
    <property type="entry name" value="NAD(P)_OxRdtase_dom_sf"/>
</dbReference>
<dbReference type="PROSITE" id="PS51257">
    <property type="entry name" value="PROKAR_LIPOPROTEIN"/>
    <property type="match status" value="1"/>
</dbReference>
<dbReference type="PRINTS" id="PR00069">
    <property type="entry name" value="ALDKETRDTASE"/>
</dbReference>
<protein>
    <submittedName>
        <fullName evidence="3">Aryl-alcohol dehydrogenase-like predicted oxidoreductase</fullName>
    </submittedName>
</protein>
<dbReference type="PANTHER" id="PTHR43364">
    <property type="entry name" value="NADH-SPECIFIC METHYLGLYOXAL REDUCTASE-RELATED"/>
    <property type="match status" value="1"/>
</dbReference>
<accession>A0A542E1V0</accession>
<sequence length="323" mass="35398">MRYHRLGQSGLVVSAVTLGCMSWGDPARGGHPWVKDEAFARATIEAALEAGITTFDTANAYSGGSSEEFTGRALKDLAPREDVVIATKVFNRMRPGPYGAGLSRKAILHEVDASLTRLGTDYIDLYQIHRWDPETPIEETMEALHDVVQSGKVRYLGASSMYAWQFAKAQYTADLAGWTRFVSMQDHYNLLYREEEREMLPLCLDQGVGVLPWSPLARGRLTRPWDTATSRTETDEFGGTLYRDEDAATVQTVLDVASRRGVSPAQVALAWVMAQDAVTSPIVGVTKPEHLSDAVAAVDLELSDDELAELGAGYLPHAVAGHR</sequence>
<name>A0A542E1V0_9MICO</name>
<dbReference type="FunFam" id="3.20.20.100:FF:000004">
    <property type="entry name" value="Oxidoreductase, aldo/keto reductase"/>
    <property type="match status" value="1"/>
</dbReference>
<dbReference type="SUPFAM" id="SSF51430">
    <property type="entry name" value="NAD(P)-linked oxidoreductase"/>
    <property type="match status" value="1"/>
</dbReference>
<proteinExistence type="predicted"/>
<dbReference type="InterPro" id="IPR020471">
    <property type="entry name" value="AKR"/>
</dbReference>
<dbReference type="Pfam" id="PF00248">
    <property type="entry name" value="Aldo_ket_red"/>
    <property type="match status" value="1"/>
</dbReference>
<evidence type="ECO:0000256" key="1">
    <source>
        <dbReference type="ARBA" id="ARBA00023002"/>
    </source>
</evidence>
<dbReference type="CDD" id="cd19079">
    <property type="entry name" value="AKR_EcYajO-like"/>
    <property type="match status" value="1"/>
</dbReference>
<dbReference type="Gene3D" id="3.20.20.100">
    <property type="entry name" value="NADP-dependent oxidoreductase domain"/>
    <property type="match status" value="1"/>
</dbReference>
<feature type="domain" description="NADP-dependent oxidoreductase" evidence="2">
    <location>
        <begin position="16"/>
        <end position="310"/>
    </location>
</feature>
<dbReference type="PANTHER" id="PTHR43364:SF4">
    <property type="entry name" value="NAD(P)-LINKED OXIDOREDUCTASE SUPERFAMILY PROTEIN"/>
    <property type="match status" value="1"/>
</dbReference>
<keyword evidence="1" id="KW-0560">Oxidoreductase</keyword>
<dbReference type="RefSeq" id="WP_141848711.1">
    <property type="nucleotide sequence ID" value="NZ_BAAAPR010000014.1"/>
</dbReference>
<dbReference type="GO" id="GO:0005829">
    <property type="term" value="C:cytosol"/>
    <property type="evidence" value="ECO:0007669"/>
    <property type="project" value="UniProtKB-ARBA"/>
</dbReference>
<evidence type="ECO:0000313" key="3">
    <source>
        <dbReference type="EMBL" id="TQJ09322.1"/>
    </source>
</evidence>
<keyword evidence="4" id="KW-1185">Reference proteome</keyword>
<dbReference type="EMBL" id="VFMN01000001">
    <property type="protein sequence ID" value="TQJ09322.1"/>
    <property type="molecule type" value="Genomic_DNA"/>
</dbReference>
<reference evidence="3 4" key="1">
    <citation type="submission" date="2019-06" db="EMBL/GenBank/DDBJ databases">
        <title>Sequencing the genomes of 1000 actinobacteria strains.</title>
        <authorList>
            <person name="Klenk H.-P."/>
        </authorList>
    </citation>
    <scope>NUCLEOTIDE SEQUENCE [LARGE SCALE GENOMIC DNA]</scope>
    <source>
        <strain evidence="3 4">DSM 18607</strain>
    </source>
</reference>
<gene>
    <name evidence="3" type="ORF">FB458_2432</name>
</gene>
<dbReference type="AlphaFoldDB" id="A0A542E1V0"/>
<comment type="caution">
    <text evidence="3">The sequence shown here is derived from an EMBL/GenBank/DDBJ whole genome shotgun (WGS) entry which is preliminary data.</text>
</comment>
<organism evidence="3 4">
    <name type="scientific">Lapillicoccus jejuensis</name>
    <dbReference type="NCBI Taxonomy" id="402171"/>
    <lineage>
        <taxon>Bacteria</taxon>
        <taxon>Bacillati</taxon>
        <taxon>Actinomycetota</taxon>
        <taxon>Actinomycetes</taxon>
        <taxon>Micrococcales</taxon>
        <taxon>Intrasporangiaceae</taxon>
        <taxon>Lapillicoccus</taxon>
    </lineage>
</organism>
<dbReference type="GO" id="GO:0016491">
    <property type="term" value="F:oxidoreductase activity"/>
    <property type="evidence" value="ECO:0007669"/>
    <property type="project" value="UniProtKB-KW"/>
</dbReference>
<dbReference type="Proteomes" id="UP000317893">
    <property type="component" value="Unassembled WGS sequence"/>
</dbReference>
<evidence type="ECO:0000259" key="2">
    <source>
        <dbReference type="Pfam" id="PF00248"/>
    </source>
</evidence>